<dbReference type="PANTHER" id="PTHR13140">
    <property type="entry name" value="MYOSIN"/>
    <property type="match status" value="1"/>
</dbReference>
<keyword evidence="5 8" id="KW-0518">Myosin</keyword>
<dbReference type="Gene3D" id="1.20.5.4820">
    <property type="match status" value="1"/>
</dbReference>
<dbReference type="OrthoDB" id="312459at2759"/>
<dbReference type="SMART" id="SM00242">
    <property type="entry name" value="MYSc"/>
    <property type="match status" value="1"/>
</dbReference>
<dbReference type="Gene3D" id="1.20.58.530">
    <property type="match status" value="1"/>
</dbReference>
<feature type="compositionally biased region" description="Polar residues" evidence="9">
    <location>
        <begin position="763"/>
        <end position="772"/>
    </location>
</feature>
<dbReference type="GO" id="GO:0007015">
    <property type="term" value="P:actin filament organization"/>
    <property type="evidence" value="ECO:0007669"/>
    <property type="project" value="TreeGrafter"/>
</dbReference>
<dbReference type="Pfam" id="PF00063">
    <property type="entry name" value="Myosin_head"/>
    <property type="match status" value="1"/>
</dbReference>
<comment type="similarity">
    <text evidence="1 8">Belongs to the TRAFAC class myosin-kinesin ATPase superfamily. Myosin family.</text>
</comment>
<keyword evidence="3" id="KW-0067">ATP-binding</keyword>
<dbReference type="InterPro" id="IPR027417">
    <property type="entry name" value="P-loop_NTPase"/>
</dbReference>
<dbReference type="GO" id="GO:0051015">
    <property type="term" value="F:actin filament binding"/>
    <property type="evidence" value="ECO:0007669"/>
    <property type="project" value="TreeGrafter"/>
</dbReference>
<feature type="compositionally biased region" description="Basic and acidic residues" evidence="9">
    <location>
        <begin position="842"/>
        <end position="872"/>
    </location>
</feature>
<evidence type="ECO:0000256" key="1">
    <source>
        <dbReference type="ARBA" id="ARBA00008314"/>
    </source>
</evidence>
<feature type="region of interest" description="Actin-binding" evidence="8">
    <location>
        <begin position="379"/>
        <end position="401"/>
    </location>
</feature>
<sequence length="1338" mass="153409">VIGCKMTMYLLEKSRIVSQAKEDRNYHIFYQCWLNKTSPNEIMVDGMNDLEEFKNTVAAMRTLGLSDNQQEEVFKIVAGMLHMGNVCYVDGKDLAEISNLDELSKACELWGCEPEALRKALIQPSFKTGKEVIEKKYNKTEAEASTQAMLKFIYHRLFVFIVEQVNRVMRKDGDTSIGILDIAGFEIFRENSFEQLCINLTNEKLQQFFNNHMFNLEQEEYLREGIEWTRQNFGNDLQPVIDLIESKQKASILSHLESQCFTNAGNDKQFYDLICQAFGGHPKFRKPRVASTAGHFEFDIIHYAGDVTYDGIDWVRKNKDPLEPQIKETFLAAQGKFISELFSLHVAGGDDSGASAGGANKGQRGAKFLTVGSNHREQLDDLMKKLRMTTPHFIRCILPNTQKRRHYFIDSTVLKQLRCNGVLEGIRITRLGYPNRIIYNEFLKRYFFLGTNINKKTSDAMPVVKKLMKQICEKYKKDGKPRVNTEEFRFGKTKIFFKVGVLAEIEEIRENRVTELICGLHMCAKAFAQRKLIEQKRNEQIAINVIQDTIHTWYQFRNWVWFRLFQKVRPTLKRRRVDEELAAKDKEIEALKKKLGEEIEKREAAEKALSEMKFKNVDLEALVQKLKDEIEELKEEIESKKITLEEADMKSQEDQEHIEELQGDIKRGKEDLSKLTTEYKKLEADNQGLQDEITEHKATIVKKDSVITELNKDIEDKEGEISDLKKKLEAEEDNSKDLETQLHEKEDDIADLEKQVKKLQNTISDVNAQNEDTGAVLNDTKDDLANTKNDLKKTQLALDDTEKKLDQQVAQNKKVSDERDGYNQQLQAEKTKTAALTSAKNASDKKISSLNSEKDELEDKNRKLDSSNKDAQRKIAELTKRIEDGLNDSDMLKAQKADYEAQIQALKDDMEKTEKDLAGAKSNMNQKDVEINNLNEQLAEEQKEKEELEAKKKKAENDLADLEDAQSNLQSEKDKTEKDRKKLDNDLKEALQKLADITAELEKNKAANKELQAKLDETADNKDKLEADAENMNRKKDAQEKQLAQLKADNDNLTKTKSVVDAKLKDAEREKAALNVKTELDQLQQNFNYLKKNADTDAADKKKLNGTVNESNKKIEELSAKVDELTGVITRREQEVAEANEELETVKKDKFAKEKEAKKLKAENDEIKEKVKNLANDKDQLSSEKKKLQDEYDQLNNLVSGHEDETNKLNGSIRKLQRDLEANNTELTELRDRTAKDKKKIADLEQQVQDLEDRPVGTSNIDQTEVIKRDNQIADLEKAVAALKDQNTQLDAAKKDMKKQSVEDASKIENYESQIKALEAQKKMALDDKAEAEKTAAD</sequence>
<keyword evidence="4" id="KW-0175">Coiled coil</keyword>
<dbReference type="RefSeq" id="XP_004185542.1">
    <property type="nucleotide sequence ID" value="XM_004185494.1"/>
</dbReference>
<comment type="caution">
    <text evidence="8">Lacks conserved residue(s) required for the propagation of feature annotation.</text>
</comment>
<feature type="region of interest" description="Disordered" evidence="9">
    <location>
        <begin position="725"/>
        <end position="746"/>
    </location>
</feature>
<dbReference type="PRINTS" id="PR00193">
    <property type="entry name" value="MYOSINHEAVY"/>
</dbReference>
<evidence type="ECO:0000256" key="5">
    <source>
        <dbReference type="ARBA" id="ARBA00023123"/>
    </source>
</evidence>
<evidence type="ECO:0000256" key="8">
    <source>
        <dbReference type="PROSITE-ProRule" id="PRU00782"/>
    </source>
</evidence>
<dbReference type="KEGG" id="eiv:EIN_329630"/>
<accession>A0A0A1U3N5</accession>
<feature type="compositionally biased region" description="Polar residues" evidence="9">
    <location>
        <begin position="822"/>
        <end position="841"/>
    </location>
</feature>
<dbReference type="InterPro" id="IPR036961">
    <property type="entry name" value="Kinesin_motor_dom_sf"/>
</dbReference>
<dbReference type="PANTHER" id="PTHR13140:SF857">
    <property type="entry name" value="MYOSIN-11"/>
    <property type="match status" value="1"/>
</dbReference>
<dbReference type="Gene3D" id="1.20.120.720">
    <property type="entry name" value="Myosin VI head, motor domain, U50 subdomain"/>
    <property type="match status" value="1"/>
</dbReference>
<dbReference type="PROSITE" id="PS51456">
    <property type="entry name" value="MYOSIN_MOTOR"/>
    <property type="match status" value="1"/>
</dbReference>
<dbReference type="EMBL" id="KB207015">
    <property type="protein sequence ID" value="ELP86196.1"/>
    <property type="molecule type" value="Genomic_DNA"/>
</dbReference>
<feature type="region of interest" description="Disordered" evidence="9">
    <location>
        <begin position="763"/>
        <end position="872"/>
    </location>
</feature>
<dbReference type="Proteomes" id="UP000014680">
    <property type="component" value="Unassembled WGS sequence"/>
</dbReference>
<evidence type="ECO:0000256" key="4">
    <source>
        <dbReference type="ARBA" id="ARBA00023054"/>
    </source>
</evidence>
<reference evidence="11 12" key="1">
    <citation type="submission" date="2012-10" db="EMBL/GenBank/DDBJ databases">
        <authorList>
            <person name="Zafar N."/>
            <person name="Inman J."/>
            <person name="Hall N."/>
            <person name="Lorenzi H."/>
            <person name="Caler E."/>
        </authorList>
    </citation>
    <scope>NUCLEOTIDE SEQUENCE [LARGE SCALE GENOMIC DNA]</scope>
    <source>
        <strain evidence="11 12">IP1</strain>
    </source>
</reference>
<dbReference type="GO" id="GO:0000146">
    <property type="term" value="F:microfilament motor activity"/>
    <property type="evidence" value="ECO:0007669"/>
    <property type="project" value="TreeGrafter"/>
</dbReference>
<dbReference type="SUPFAM" id="SSF90257">
    <property type="entry name" value="Myosin rod fragments"/>
    <property type="match status" value="2"/>
</dbReference>
<dbReference type="GO" id="GO:0005737">
    <property type="term" value="C:cytoplasm"/>
    <property type="evidence" value="ECO:0007669"/>
    <property type="project" value="TreeGrafter"/>
</dbReference>
<keyword evidence="12" id="KW-1185">Reference proteome</keyword>
<evidence type="ECO:0000313" key="11">
    <source>
        <dbReference type="EMBL" id="ELP86196.1"/>
    </source>
</evidence>
<dbReference type="GO" id="GO:0005524">
    <property type="term" value="F:ATP binding"/>
    <property type="evidence" value="ECO:0007669"/>
    <property type="project" value="UniProtKB-KW"/>
</dbReference>
<name>A0A0A1U3N5_ENTIV</name>
<evidence type="ECO:0000259" key="10">
    <source>
        <dbReference type="PROSITE" id="PS51456"/>
    </source>
</evidence>
<keyword evidence="2" id="KW-0547">Nucleotide-binding</keyword>
<dbReference type="Gene3D" id="1.20.5.340">
    <property type="match status" value="2"/>
</dbReference>
<dbReference type="InterPro" id="IPR001609">
    <property type="entry name" value="Myosin_head_motor_dom-like"/>
</dbReference>
<keyword evidence="7 8" id="KW-0009">Actin-binding</keyword>
<feature type="domain" description="Myosin motor" evidence="10">
    <location>
        <begin position="1"/>
        <end position="510"/>
    </location>
</feature>
<keyword evidence="6" id="KW-0505">Motor protein</keyword>
<evidence type="ECO:0000256" key="7">
    <source>
        <dbReference type="ARBA" id="ARBA00023203"/>
    </source>
</evidence>
<gene>
    <name evidence="11" type="ORF">EIN_329630</name>
</gene>
<proteinExistence type="inferred from homology"/>
<dbReference type="OMA" id="RCYFASK"/>
<feature type="compositionally biased region" description="Basic and acidic residues" evidence="9">
    <location>
        <begin position="779"/>
        <end position="793"/>
    </location>
</feature>
<feature type="compositionally biased region" description="Basic and acidic residues" evidence="9">
    <location>
        <begin position="940"/>
        <end position="950"/>
    </location>
</feature>
<protein>
    <submittedName>
        <fullName evidence="11">Myosin heavy chain</fullName>
    </submittedName>
</protein>
<dbReference type="Gene3D" id="1.10.287.1490">
    <property type="match status" value="1"/>
</dbReference>
<evidence type="ECO:0000256" key="3">
    <source>
        <dbReference type="ARBA" id="ARBA00022840"/>
    </source>
</evidence>
<dbReference type="SUPFAM" id="SSF52540">
    <property type="entry name" value="P-loop containing nucleoside triphosphate hydrolases"/>
    <property type="match status" value="1"/>
</dbReference>
<evidence type="ECO:0000256" key="2">
    <source>
        <dbReference type="ARBA" id="ARBA00022741"/>
    </source>
</evidence>
<dbReference type="Gene3D" id="1.10.10.820">
    <property type="match status" value="1"/>
</dbReference>
<organism evidence="11 12">
    <name type="scientific">Entamoeba invadens IP1</name>
    <dbReference type="NCBI Taxonomy" id="370355"/>
    <lineage>
        <taxon>Eukaryota</taxon>
        <taxon>Amoebozoa</taxon>
        <taxon>Evosea</taxon>
        <taxon>Archamoebae</taxon>
        <taxon>Mastigamoebida</taxon>
        <taxon>Entamoebidae</taxon>
        <taxon>Entamoeba</taxon>
    </lineage>
</organism>
<feature type="region of interest" description="Disordered" evidence="9">
    <location>
        <begin position="910"/>
        <end position="983"/>
    </location>
</feature>
<dbReference type="GO" id="GO:0016020">
    <property type="term" value="C:membrane"/>
    <property type="evidence" value="ECO:0007669"/>
    <property type="project" value="TreeGrafter"/>
</dbReference>
<evidence type="ECO:0000256" key="9">
    <source>
        <dbReference type="SAM" id="MobiDB-lite"/>
    </source>
</evidence>
<dbReference type="GO" id="GO:0016459">
    <property type="term" value="C:myosin complex"/>
    <property type="evidence" value="ECO:0007669"/>
    <property type="project" value="UniProtKB-KW"/>
</dbReference>
<dbReference type="Gene3D" id="3.40.850.10">
    <property type="entry name" value="Kinesin motor domain"/>
    <property type="match status" value="1"/>
</dbReference>
<feature type="non-terminal residue" evidence="11">
    <location>
        <position position="1"/>
    </location>
</feature>
<evidence type="ECO:0000313" key="12">
    <source>
        <dbReference type="Proteomes" id="UP000014680"/>
    </source>
</evidence>
<feature type="compositionally biased region" description="Basic and acidic residues" evidence="9">
    <location>
        <begin position="971"/>
        <end position="983"/>
    </location>
</feature>
<dbReference type="VEuPathDB" id="AmoebaDB:EIN_329630"/>
<evidence type="ECO:0000256" key="6">
    <source>
        <dbReference type="ARBA" id="ARBA00023175"/>
    </source>
</evidence>
<dbReference type="GeneID" id="14885039"/>